<proteinExistence type="predicted"/>
<dbReference type="EMBL" id="UHDS01000001">
    <property type="protein sequence ID" value="SUM53920.1"/>
    <property type="molecule type" value="Genomic_DNA"/>
</dbReference>
<dbReference type="InterPro" id="IPR038128">
    <property type="entry name" value="Gamma_PGA_hydro_sf"/>
</dbReference>
<dbReference type="AlphaFoldDB" id="A0A380GJU8"/>
<dbReference type="Gene3D" id="3.40.630.100">
    <property type="entry name" value="Poly-gamma-glutamate hydrolase, zinc-binding motif"/>
    <property type="match status" value="1"/>
</dbReference>
<protein>
    <submittedName>
        <fullName evidence="2">Phage-related replication protein</fullName>
    </submittedName>
</protein>
<dbReference type="Pfam" id="PF05908">
    <property type="entry name" value="Gamma_PGA_hydro"/>
    <property type="match status" value="1"/>
</dbReference>
<dbReference type="GeneID" id="66775617"/>
<keyword evidence="1" id="KW-1133">Transmembrane helix</keyword>
<evidence type="ECO:0000313" key="2">
    <source>
        <dbReference type="EMBL" id="SUM53920.1"/>
    </source>
</evidence>
<keyword evidence="1" id="KW-0812">Transmembrane</keyword>
<accession>A0A380GJU8</accession>
<dbReference type="InterPro" id="IPR008585">
    <property type="entry name" value="Gamma_PGA_hydro"/>
</dbReference>
<organism evidence="2 3">
    <name type="scientific">Staphylococcus nepalensis</name>
    <dbReference type="NCBI Taxonomy" id="214473"/>
    <lineage>
        <taxon>Bacteria</taxon>
        <taxon>Bacillati</taxon>
        <taxon>Bacillota</taxon>
        <taxon>Bacilli</taxon>
        <taxon>Bacillales</taxon>
        <taxon>Staphylococcaceae</taxon>
        <taxon>Staphylococcus</taxon>
    </lineage>
</organism>
<gene>
    <name evidence="2" type="ORF">NCTC13834_00203</name>
</gene>
<sequence length="273" mass="30744">MRRNILKKYFKLNQMIIVSSLFILNVLGILIFNSNKSDASETHNIENPNTINAYHINYEVANRNPDKYESMEELQKETNEGVDWKINTEKNDSDTIIAAMHGGAIEPGTTELAKYTARLGNYDYFSFEGIRSENNSELHVTSVNYNNDVLHNMVSDKQYSVMIHGYKGDKAIAYIGGKDKALRLEITDELKSKGIKAEEAPDLIEGRANSNPANMNEKGEGVQIEMTTALREQLFSNNDLSSQSRSDESNYSATMLDMAKAINQAINKVKIEE</sequence>
<keyword evidence="1" id="KW-0472">Membrane</keyword>
<evidence type="ECO:0000313" key="3">
    <source>
        <dbReference type="Proteomes" id="UP000254412"/>
    </source>
</evidence>
<dbReference type="Proteomes" id="UP000254412">
    <property type="component" value="Unassembled WGS sequence"/>
</dbReference>
<dbReference type="RefSeq" id="WP_229719067.1">
    <property type="nucleotide sequence ID" value="NZ_BMCF01000007.1"/>
</dbReference>
<evidence type="ECO:0000256" key="1">
    <source>
        <dbReference type="SAM" id="Phobius"/>
    </source>
</evidence>
<reference evidence="2 3" key="1">
    <citation type="submission" date="2018-06" db="EMBL/GenBank/DDBJ databases">
        <authorList>
            <consortium name="Pathogen Informatics"/>
            <person name="Doyle S."/>
        </authorList>
    </citation>
    <scope>NUCLEOTIDE SEQUENCE [LARGE SCALE GENOMIC DNA]</scope>
    <source>
        <strain evidence="2 3">NCTC13834</strain>
    </source>
</reference>
<feature type="transmembrane region" description="Helical" evidence="1">
    <location>
        <begin position="12"/>
        <end position="32"/>
    </location>
</feature>
<name>A0A380GJU8_9STAP</name>